<organism evidence="1">
    <name type="scientific">Rhizophora mucronata</name>
    <name type="common">Asiatic mangrove</name>
    <dbReference type="NCBI Taxonomy" id="61149"/>
    <lineage>
        <taxon>Eukaryota</taxon>
        <taxon>Viridiplantae</taxon>
        <taxon>Streptophyta</taxon>
        <taxon>Embryophyta</taxon>
        <taxon>Tracheophyta</taxon>
        <taxon>Spermatophyta</taxon>
        <taxon>Magnoliopsida</taxon>
        <taxon>eudicotyledons</taxon>
        <taxon>Gunneridae</taxon>
        <taxon>Pentapetalae</taxon>
        <taxon>rosids</taxon>
        <taxon>fabids</taxon>
        <taxon>Malpighiales</taxon>
        <taxon>Rhizophoraceae</taxon>
        <taxon>Rhizophora</taxon>
    </lineage>
</organism>
<protein>
    <submittedName>
        <fullName evidence="1">Heat shock cognate 70 kDa-like protein</fullName>
    </submittedName>
</protein>
<dbReference type="Pfam" id="PF10712">
    <property type="entry name" value="NAD-GH"/>
    <property type="match status" value="1"/>
</dbReference>
<accession>A0A2P2M7R0</accession>
<keyword evidence="1" id="KW-0346">Stress response</keyword>
<proteinExistence type="predicted"/>
<sequence length="82" mass="8885">MYLNGDSCLLILVSGENLGFLGWDNGVPGDQLGHYSTNGFNTQSKGSHIQEEDICNQYATGLSIIFQRNTLVLTSNAMIACN</sequence>
<evidence type="ECO:0000313" key="1">
    <source>
        <dbReference type="EMBL" id="MBX26253.1"/>
    </source>
</evidence>
<dbReference type="InterPro" id="IPR019651">
    <property type="entry name" value="Glutamate_DH_NAD-spec"/>
</dbReference>
<dbReference type="AlphaFoldDB" id="A0A2P2M7R0"/>
<reference evidence="1" key="1">
    <citation type="submission" date="2018-02" db="EMBL/GenBank/DDBJ databases">
        <title>Rhizophora mucronata_Transcriptome.</title>
        <authorList>
            <person name="Meera S.P."/>
            <person name="Sreeshan A."/>
            <person name="Augustine A."/>
        </authorList>
    </citation>
    <scope>NUCLEOTIDE SEQUENCE</scope>
    <source>
        <tissue evidence="1">Leaf</tissue>
    </source>
</reference>
<dbReference type="EMBL" id="GGEC01045769">
    <property type="protein sequence ID" value="MBX26253.1"/>
    <property type="molecule type" value="Transcribed_RNA"/>
</dbReference>
<name>A0A2P2M7R0_RHIMU</name>